<dbReference type="PANTHER" id="PTHR30151:SF0">
    <property type="entry name" value="ABC TRANSPORTER PERMEASE PROTEIN MJ0413-RELATED"/>
    <property type="match status" value="1"/>
</dbReference>
<keyword evidence="3" id="KW-1003">Cell membrane</keyword>
<dbReference type="PROSITE" id="PS50928">
    <property type="entry name" value="ABC_TM1"/>
    <property type="match status" value="1"/>
</dbReference>
<keyword evidence="5 7" id="KW-1133">Transmembrane helix</keyword>
<name>A0A7W8ZCA4_9ACTN</name>
<evidence type="ECO:0000259" key="8">
    <source>
        <dbReference type="PROSITE" id="PS50928"/>
    </source>
</evidence>
<dbReference type="Gene3D" id="1.10.3720.10">
    <property type="entry name" value="MetI-like"/>
    <property type="match status" value="1"/>
</dbReference>
<sequence>MRAAGVVVALVAWQVAGLVWPQVTSSPVRVAGELARLAVEGDLPGLVAGTVGTLLAGWAAAAVLGVAAGYVIGRYRTAAVALEPYLVALYSAPLIALVPLMVVWFGIGERFLVATIVLAAGVMLVFPAAAGTRQALHAYGELARAYGVGGRRLLTAVVLPGALPHIAAGLRISVQRALMAVVVGQFLVGHPGIGTLLSDARARLDADEVFAVALVALAVGAALTGLVGLAGRRLSAGRAEVGA</sequence>
<keyword evidence="4 7" id="KW-0812">Transmembrane</keyword>
<keyword evidence="6 7" id="KW-0472">Membrane</keyword>
<reference evidence="9 10" key="1">
    <citation type="submission" date="2020-08" db="EMBL/GenBank/DDBJ databases">
        <title>Sequencing the genomes of 1000 actinobacteria strains.</title>
        <authorList>
            <person name="Klenk H.-P."/>
        </authorList>
    </citation>
    <scope>NUCLEOTIDE SEQUENCE [LARGE SCALE GENOMIC DNA]</scope>
    <source>
        <strain evidence="9 10">DSM 45790</strain>
    </source>
</reference>
<accession>A0A7W8ZCA4</accession>
<protein>
    <submittedName>
        <fullName evidence="9">NitT/TauT family transport system permease protein</fullName>
    </submittedName>
</protein>
<gene>
    <name evidence="9" type="ORF">BJ981_007178</name>
</gene>
<dbReference type="Proteomes" id="UP000588112">
    <property type="component" value="Unassembled WGS sequence"/>
</dbReference>
<comment type="subcellular location">
    <subcellularLocation>
        <location evidence="1 7">Cell membrane</location>
        <topology evidence="1 7">Multi-pass membrane protein</topology>
    </subcellularLocation>
</comment>
<evidence type="ECO:0000256" key="1">
    <source>
        <dbReference type="ARBA" id="ARBA00004651"/>
    </source>
</evidence>
<keyword evidence="10" id="KW-1185">Reference proteome</keyword>
<feature type="transmembrane region" description="Helical" evidence="7">
    <location>
        <begin position="85"/>
        <end position="105"/>
    </location>
</feature>
<dbReference type="InterPro" id="IPR000515">
    <property type="entry name" value="MetI-like"/>
</dbReference>
<organism evidence="9 10">
    <name type="scientific">Sphaerisporangium krabiense</name>
    <dbReference type="NCBI Taxonomy" id="763782"/>
    <lineage>
        <taxon>Bacteria</taxon>
        <taxon>Bacillati</taxon>
        <taxon>Actinomycetota</taxon>
        <taxon>Actinomycetes</taxon>
        <taxon>Streptosporangiales</taxon>
        <taxon>Streptosporangiaceae</taxon>
        <taxon>Sphaerisporangium</taxon>
    </lineage>
</organism>
<dbReference type="EMBL" id="JACHBR010000003">
    <property type="protein sequence ID" value="MBB5631392.1"/>
    <property type="molecule type" value="Genomic_DNA"/>
</dbReference>
<feature type="transmembrane region" description="Helical" evidence="7">
    <location>
        <begin position="209"/>
        <end position="230"/>
    </location>
</feature>
<evidence type="ECO:0000256" key="4">
    <source>
        <dbReference type="ARBA" id="ARBA00022692"/>
    </source>
</evidence>
<dbReference type="PANTHER" id="PTHR30151">
    <property type="entry name" value="ALKANE SULFONATE ABC TRANSPORTER-RELATED, MEMBRANE SUBUNIT"/>
    <property type="match status" value="1"/>
</dbReference>
<dbReference type="InterPro" id="IPR035906">
    <property type="entry name" value="MetI-like_sf"/>
</dbReference>
<feature type="transmembrane region" description="Helical" evidence="7">
    <location>
        <begin position="111"/>
        <end position="132"/>
    </location>
</feature>
<evidence type="ECO:0000256" key="2">
    <source>
        <dbReference type="ARBA" id="ARBA00022448"/>
    </source>
</evidence>
<proteinExistence type="inferred from homology"/>
<comment type="caution">
    <text evidence="9">The sequence shown here is derived from an EMBL/GenBank/DDBJ whole genome shotgun (WGS) entry which is preliminary data.</text>
</comment>
<feature type="transmembrane region" description="Helical" evidence="7">
    <location>
        <begin position="178"/>
        <end position="197"/>
    </location>
</feature>
<dbReference type="CDD" id="cd06261">
    <property type="entry name" value="TM_PBP2"/>
    <property type="match status" value="1"/>
</dbReference>
<evidence type="ECO:0000256" key="6">
    <source>
        <dbReference type="ARBA" id="ARBA00023136"/>
    </source>
</evidence>
<dbReference type="AlphaFoldDB" id="A0A7W8ZCA4"/>
<dbReference type="Pfam" id="PF00528">
    <property type="entry name" value="BPD_transp_1"/>
    <property type="match status" value="1"/>
</dbReference>
<comment type="similarity">
    <text evidence="7">Belongs to the binding-protein-dependent transport system permease family.</text>
</comment>
<evidence type="ECO:0000256" key="5">
    <source>
        <dbReference type="ARBA" id="ARBA00022989"/>
    </source>
</evidence>
<evidence type="ECO:0000313" key="9">
    <source>
        <dbReference type="EMBL" id="MBB5631392.1"/>
    </source>
</evidence>
<dbReference type="GO" id="GO:0005886">
    <property type="term" value="C:plasma membrane"/>
    <property type="evidence" value="ECO:0007669"/>
    <property type="project" value="UniProtKB-SubCell"/>
</dbReference>
<dbReference type="SUPFAM" id="SSF161098">
    <property type="entry name" value="MetI-like"/>
    <property type="match status" value="1"/>
</dbReference>
<dbReference type="RefSeq" id="WP_184617888.1">
    <property type="nucleotide sequence ID" value="NZ_BOOS01000006.1"/>
</dbReference>
<feature type="transmembrane region" description="Helical" evidence="7">
    <location>
        <begin position="45"/>
        <end position="73"/>
    </location>
</feature>
<evidence type="ECO:0000256" key="7">
    <source>
        <dbReference type="RuleBase" id="RU363032"/>
    </source>
</evidence>
<evidence type="ECO:0000256" key="3">
    <source>
        <dbReference type="ARBA" id="ARBA00022475"/>
    </source>
</evidence>
<keyword evidence="2 7" id="KW-0813">Transport</keyword>
<evidence type="ECO:0000313" key="10">
    <source>
        <dbReference type="Proteomes" id="UP000588112"/>
    </source>
</evidence>
<dbReference type="GO" id="GO:0055085">
    <property type="term" value="P:transmembrane transport"/>
    <property type="evidence" value="ECO:0007669"/>
    <property type="project" value="InterPro"/>
</dbReference>
<feature type="domain" description="ABC transmembrane type-1" evidence="8">
    <location>
        <begin position="47"/>
        <end position="227"/>
    </location>
</feature>